<dbReference type="InterPro" id="IPR002136">
    <property type="entry name" value="Ribosomal_uL4"/>
</dbReference>
<dbReference type="GeneID" id="17043596"/>
<sequence>MVLDSLAIDPPKTKYLDEQLSALLPDVPRRSILMIDCAKDGADGGEKLRKAASNLPWTDVLPQAGANVYSILQRDNLILSCSAVDLLVQRLRQTTLQQPHNSVHT</sequence>
<name>I0Z4R8_COCSC</name>
<dbReference type="GO" id="GO:1990904">
    <property type="term" value="C:ribonucleoprotein complex"/>
    <property type="evidence" value="ECO:0007669"/>
    <property type="project" value="UniProtKB-KW"/>
</dbReference>
<keyword evidence="6" id="KW-1185">Reference proteome</keyword>
<comment type="similarity">
    <text evidence="1">Belongs to the universal ribosomal protein uL4 family.</text>
</comment>
<organism evidence="5 6">
    <name type="scientific">Coccomyxa subellipsoidea (strain C-169)</name>
    <name type="common">Green microalga</name>
    <dbReference type="NCBI Taxonomy" id="574566"/>
    <lineage>
        <taxon>Eukaryota</taxon>
        <taxon>Viridiplantae</taxon>
        <taxon>Chlorophyta</taxon>
        <taxon>core chlorophytes</taxon>
        <taxon>Trebouxiophyceae</taxon>
        <taxon>Trebouxiophyceae incertae sedis</taxon>
        <taxon>Coccomyxaceae</taxon>
        <taxon>Coccomyxa</taxon>
        <taxon>Coccomyxa subellipsoidea</taxon>
    </lineage>
</organism>
<dbReference type="SUPFAM" id="SSF52166">
    <property type="entry name" value="Ribosomal protein L4"/>
    <property type="match status" value="1"/>
</dbReference>
<dbReference type="Pfam" id="PF00573">
    <property type="entry name" value="Ribosomal_L4"/>
    <property type="match status" value="1"/>
</dbReference>
<dbReference type="PANTHER" id="PTHR10746">
    <property type="entry name" value="50S RIBOSOMAL PROTEIN L4"/>
    <property type="match status" value="1"/>
</dbReference>
<evidence type="ECO:0000256" key="2">
    <source>
        <dbReference type="ARBA" id="ARBA00022980"/>
    </source>
</evidence>
<dbReference type="InterPro" id="IPR013005">
    <property type="entry name" value="Ribosomal_uL4-like"/>
</dbReference>
<evidence type="ECO:0000256" key="1">
    <source>
        <dbReference type="ARBA" id="ARBA00010528"/>
    </source>
</evidence>
<reference evidence="5 6" key="1">
    <citation type="journal article" date="2012" name="Genome Biol.">
        <title>The genome of the polar eukaryotic microalga coccomyxa subellipsoidea reveals traits of cold adaptation.</title>
        <authorList>
            <person name="Blanc G."/>
            <person name="Agarkova I."/>
            <person name="Grimwood J."/>
            <person name="Kuo A."/>
            <person name="Brueggeman A."/>
            <person name="Dunigan D."/>
            <person name="Gurnon J."/>
            <person name="Ladunga I."/>
            <person name="Lindquist E."/>
            <person name="Lucas S."/>
            <person name="Pangilinan J."/>
            <person name="Proschold T."/>
            <person name="Salamov A."/>
            <person name="Schmutz J."/>
            <person name="Weeks D."/>
            <person name="Yamada T."/>
            <person name="Claverie J.M."/>
            <person name="Grigoriev I."/>
            <person name="Van Etten J."/>
            <person name="Lomsadze A."/>
            <person name="Borodovsky M."/>
        </authorList>
    </citation>
    <scope>NUCLEOTIDE SEQUENCE [LARGE SCALE GENOMIC DNA]</scope>
    <source>
        <strain evidence="5 6">C-169</strain>
    </source>
</reference>
<keyword evidence="2" id="KW-0689">Ribosomal protein</keyword>
<dbReference type="OrthoDB" id="275876at2759"/>
<dbReference type="Proteomes" id="UP000007264">
    <property type="component" value="Unassembled WGS sequence"/>
</dbReference>
<dbReference type="AlphaFoldDB" id="I0Z4R8"/>
<dbReference type="PANTHER" id="PTHR10746:SF6">
    <property type="entry name" value="LARGE RIBOSOMAL SUBUNIT PROTEIN UL4M"/>
    <property type="match status" value="1"/>
</dbReference>
<dbReference type="RefSeq" id="XP_005650181.1">
    <property type="nucleotide sequence ID" value="XM_005650124.1"/>
</dbReference>
<evidence type="ECO:0000313" key="6">
    <source>
        <dbReference type="Proteomes" id="UP000007264"/>
    </source>
</evidence>
<keyword evidence="3" id="KW-0687">Ribonucleoprotein</keyword>
<dbReference type="InterPro" id="IPR023574">
    <property type="entry name" value="Ribosomal_uL4_dom_sf"/>
</dbReference>
<dbReference type="STRING" id="574566.I0Z4R8"/>
<dbReference type="GO" id="GO:0005840">
    <property type="term" value="C:ribosome"/>
    <property type="evidence" value="ECO:0007669"/>
    <property type="project" value="UniProtKB-KW"/>
</dbReference>
<dbReference type="EMBL" id="AGSI01000004">
    <property type="protein sequence ID" value="EIE25637.1"/>
    <property type="molecule type" value="Genomic_DNA"/>
</dbReference>
<gene>
    <name evidence="5" type="ORF">COCSUDRAFT_83644</name>
</gene>
<evidence type="ECO:0000313" key="5">
    <source>
        <dbReference type="EMBL" id="EIE25637.1"/>
    </source>
</evidence>
<comment type="caution">
    <text evidence="5">The sequence shown here is derived from an EMBL/GenBank/DDBJ whole genome shotgun (WGS) entry which is preliminary data.</text>
</comment>
<accession>I0Z4R8</accession>
<dbReference type="KEGG" id="csl:COCSUDRAFT_83644"/>
<protein>
    <recommendedName>
        <fullName evidence="4">Large ribosomal subunit protein uL4m</fullName>
    </recommendedName>
</protein>
<evidence type="ECO:0000256" key="4">
    <source>
        <dbReference type="ARBA" id="ARBA00040565"/>
    </source>
</evidence>
<evidence type="ECO:0000256" key="3">
    <source>
        <dbReference type="ARBA" id="ARBA00023274"/>
    </source>
</evidence>
<proteinExistence type="inferred from homology"/>
<dbReference type="GO" id="GO:0006412">
    <property type="term" value="P:translation"/>
    <property type="evidence" value="ECO:0007669"/>
    <property type="project" value="InterPro"/>
</dbReference>
<dbReference type="Gene3D" id="3.40.1370.10">
    <property type="match status" value="1"/>
</dbReference>
<dbReference type="GO" id="GO:0003735">
    <property type="term" value="F:structural constituent of ribosome"/>
    <property type="evidence" value="ECO:0007669"/>
    <property type="project" value="InterPro"/>
</dbReference>